<evidence type="ECO:0000313" key="2">
    <source>
        <dbReference type="EMBL" id="OHT03212.1"/>
    </source>
</evidence>
<proteinExistence type="predicted"/>
<dbReference type="AlphaFoldDB" id="A0A1J4K0B2"/>
<dbReference type="GeneID" id="94841541"/>
<feature type="compositionally biased region" description="Polar residues" evidence="1">
    <location>
        <begin position="1"/>
        <end position="13"/>
    </location>
</feature>
<dbReference type="VEuPathDB" id="TrichDB:TRFO_29533"/>
<sequence length="639" mass="71774">MISHSTGMTTGASGSAYHPARKRHSLQPLSTSSQSSFSKIQLLKPKSQAHSNFNQTSTPNIAAPLSNYGGNANMASNVAINPNGNIPLASHTAKKIASSNSNLTRHSKIAQKRRSLNNAPRYPPFLPHSGTPQHESMNNFSNQSQGHTFSDHQVNPSNIIQLFDNNKTAIACYQFDSKNNDGDLSSCEKKIHGGTSLRKSKKLRKSFNSGFNNSLGSLSNINSFIAKNKEGAVEDKGVPIIIRLLSNYGDSNIVEWSSIVPLNLEKKNINVLSVDIKAPYETHSNDIFSSHIDNLPIDIEVYLKEKIEQDKSNLISSVFSSNRNEQNNYNNESGFSGSLSNGMSHSDNIRVASFSNDLKYIRFTAPFGANKKCIKEVEVLSKNKLIWKGEISPDFGSVADLMSFQRKEEEIITKWEKDNLNKYKQMPKYYDKHGIIPLNYIKELKLTFLSNYSGRGSFTLTGLTIFVLPKLNDSQARRFVRKSDIKQITYKNTDVETPVDIFFNDELFAKNISKEEDDNIESNNSDYNDLKSSNNMNRIMTLHRKVNDNQVNDGEHAVEKPLNPEIIITFKKRLIVEEIRFNNFAQLNDKQYCSKGIKISLDDIPVYIGKLKAGNQSDVHESNYITQIFLNKVSSFEAL</sequence>
<evidence type="ECO:0000313" key="3">
    <source>
        <dbReference type="Proteomes" id="UP000179807"/>
    </source>
</evidence>
<name>A0A1J4K0B2_9EUKA</name>
<dbReference type="Proteomes" id="UP000179807">
    <property type="component" value="Unassembled WGS sequence"/>
</dbReference>
<dbReference type="RefSeq" id="XP_068356348.1">
    <property type="nucleotide sequence ID" value="XM_068506837.1"/>
</dbReference>
<protein>
    <recommendedName>
        <fullName evidence="4">KATNIP domain-containing protein</fullName>
    </recommendedName>
</protein>
<dbReference type="EMBL" id="MLAK01000837">
    <property type="protein sequence ID" value="OHT03212.1"/>
    <property type="molecule type" value="Genomic_DNA"/>
</dbReference>
<feature type="compositionally biased region" description="Low complexity" evidence="1">
    <location>
        <begin position="26"/>
        <end position="38"/>
    </location>
</feature>
<reference evidence="2" key="1">
    <citation type="submission" date="2016-10" db="EMBL/GenBank/DDBJ databases">
        <authorList>
            <person name="Benchimol M."/>
            <person name="Almeida L.G."/>
            <person name="Vasconcelos A.T."/>
            <person name="Perreira-Neves A."/>
            <person name="Rosa I.A."/>
            <person name="Tasca T."/>
            <person name="Bogo M.R."/>
            <person name="de Souza W."/>
        </authorList>
    </citation>
    <scope>NUCLEOTIDE SEQUENCE [LARGE SCALE GENOMIC DNA]</scope>
    <source>
        <strain evidence="2">K</strain>
    </source>
</reference>
<comment type="caution">
    <text evidence="2">The sequence shown here is derived from an EMBL/GenBank/DDBJ whole genome shotgun (WGS) entry which is preliminary data.</text>
</comment>
<accession>A0A1J4K0B2</accession>
<gene>
    <name evidence="2" type="ORF">TRFO_29533</name>
</gene>
<evidence type="ECO:0000256" key="1">
    <source>
        <dbReference type="SAM" id="MobiDB-lite"/>
    </source>
</evidence>
<keyword evidence="3" id="KW-1185">Reference proteome</keyword>
<feature type="region of interest" description="Disordered" evidence="1">
    <location>
        <begin position="1"/>
        <end position="38"/>
    </location>
</feature>
<evidence type="ECO:0008006" key="4">
    <source>
        <dbReference type="Google" id="ProtNLM"/>
    </source>
</evidence>
<organism evidence="2 3">
    <name type="scientific">Tritrichomonas foetus</name>
    <dbReference type="NCBI Taxonomy" id="1144522"/>
    <lineage>
        <taxon>Eukaryota</taxon>
        <taxon>Metamonada</taxon>
        <taxon>Parabasalia</taxon>
        <taxon>Tritrichomonadida</taxon>
        <taxon>Tritrichomonadidae</taxon>
        <taxon>Tritrichomonas</taxon>
    </lineage>
</organism>